<dbReference type="EMBL" id="JANAKD010001411">
    <property type="protein sequence ID" value="KAJ3479735.1"/>
    <property type="molecule type" value="Genomic_DNA"/>
</dbReference>
<keyword evidence="2" id="KW-1185">Reference proteome</keyword>
<evidence type="ECO:0000313" key="2">
    <source>
        <dbReference type="Proteomes" id="UP001148737"/>
    </source>
</evidence>
<gene>
    <name evidence="1" type="ORF">NLG97_g8242</name>
</gene>
<organism evidence="1 2">
    <name type="scientific">Lecanicillium saksenae</name>
    <dbReference type="NCBI Taxonomy" id="468837"/>
    <lineage>
        <taxon>Eukaryota</taxon>
        <taxon>Fungi</taxon>
        <taxon>Dikarya</taxon>
        <taxon>Ascomycota</taxon>
        <taxon>Pezizomycotina</taxon>
        <taxon>Sordariomycetes</taxon>
        <taxon>Hypocreomycetidae</taxon>
        <taxon>Hypocreales</taxon>
        <taxon>Cordycipitaceae</taxon>
        <taxon>Lecanicillium</taxon>
    </lineage>
</organism>
<accession>A0ACC1QL36</accession>
<dbReference type="Proteomes" id="UP001148737">
    <property type="component" value="Unassembled WGS sequence"/>
</dbReference>
<comment type="caution">
    <text evidence="1">The sequence shown here is derived from an EMBL/GenBank/DDBJ whole genome shotgun (WGS) entry which is preliminary data.</text>
</comment>
<reference evidence="1" key="1">
    <citation type="submission" date="2022-07" db="EMBL/GenBank/DDBJ databases">
        <title>Genome Sequence of Lecanicillium saksenae.</title>
        <authorList>
            <person name="Buettner E."/>
        </authorList>
    </citation>
    <scope>NUCLEOTIDE SEQUENCE</scope>
    <source>
        <strain evidence="1">VT-O1</strain>
    </source>
</reference>
<protein>
    <submittedName>
        <fullName evidence="1">Uncharacterized protein</fullName>
    </submittedName>
</protein>
<name>A0ACC1QL36_9HYPO</name>
<proteinExistence type="predicted"/>
<evidence type="ECO:0000313" key="1">
    <source>
        <dbReference type="EMBL" id="KAJ3479735.1"/>
    </source>
</evidence>
<sequence>MGGAQLGGYVPGGPVAAAAPKQPAATPTIVAGHRRSKQLVGRGKNLSSDENFVVLVPMLLRRMVVMDDEMHLGLGIQGPDESFQARRFQDGSMSHVCLGVGQLFCHKLRLGFSTSAAPACFTSSKPLQTSYYPPTRNLVATNAAVTAAYASG</sequence>